<dbReference type="EMBL" id="FXTI01000002">
    <property type="protein sequence ID" value="SMO47657.1"/>
    <property type="molecule type" value="Genomic_DNA"/>
</dbReference>
<evidence type="ECO:0000256" key="6">
    <source>
        <dbReference type="ARBA" id="ARBA00048859"/>
    </source>
</evidence>
<dbReference type="PROSITE" id="PS00097">
    <property type="entry name" value="CARBAMOYLTRANSFERASE"/>
    <property type="match status" value="1"/>
</dbReference>
<dbReference type="Proteomes" id="UP000315636">
    <property type="component" value="Unassembled WGS sequence"/>
</dbReference>
<proteinExistence type="inferred from homology"/>
<dbReference type="GO" id="GO:0044205">
    <property type="term" value="P:'de novo' UMP biosynthetic process"/>
    <property type="evidence" value="ECO:0007669"/>
    <property type="project" value="UniProtKB-UniRule"/>
</dbReference>
<accession>A0A521BKI2</accession>
<feature type="binding site" evidence="7">
    <location>
        <position position="140"/>
    </location>
    <ligand>
        <name>carbamoyl phosphate</name>
        <dbReference type="ChEBI" id="CHEBI:58228"/>
    </ligand>
</feature>
<reference evidence="10 11" key="1">
    <citation type="submission" date="2017-05" db="EMBL/GenBank/DDBJ databases">
        <authorList>
            <person name="Varghese N."/>
            <person name="Submissions S."/>
        </authorList>
    </citation>
    <scope>NUCLEOTIDE SEQUENCE [LARGE SCALE GENOMIC DNA]</scope>
    <source>
        <strain evidence="10 11">DSM 45474</strain>
    </source>
</reference>
<comment type="subunit">
    <text evidence="7">Heterododecamer (2C3:3R2) of six catalytic PyrB chains organized as two trimers (C3), and six regulatory PyrI chains organized as three dimers (R2).</text>
</comment>
<sequence>MIQTGTQPGHLIDIDQLSKREMEELFQQADAWKNGHGMGTNVYAGRFVANLFFEPSTRTRLSFEVAERKLGLEILQLDEMTSSVAKGESFYDTLRTLASLGVHVAVVRHSGGGLLEKMARHSLGLALINAGEGSGGHPTQALLDCYTLRHHFGQLSGLRVAIVGDILHSRVARSNVLALNAFGARPVLSGPASMRDPELESIAPYLPFEEAIGEADAVMMLRVQLERHQETLFSSAAAYRKHYGLTLERLERMRSHAVILHPGPFNRGVEIDGELVEHPRSKIFEQKANGVWIRMAALQRALEGGL</sequence>
<feature type="domain" description="Aspartate/ornithine carbamoyltransferase Asp/Orn-binding" evidence="8">
    <location>
        <begin position="157"/>
        <end position="298"/>
    </location>
</feature>
<evidence type="ECO:0000259" key="9">
    <source>
        <dbReference type="Pfam" id="PF02729"/>
    </source>
</evidence>
<dbReference type="AlphaFoldDB" id="A0A521BKI2"/>
<feature type="binding site" evidence="7">
    <location>
        <position position="264"/>
    </location>
    <ligand>
        <name>carbamoyl phosphate</name>
        <dbReference type="ChEBI" id="CHEBI:58228"/>
    </ligand>
</feature>
<dbReference type="SUPFAM" id="SSF53671">
    <property type="entry name" value="Aspartate/ornithine carbamoyltransferase"/>
    <property type="match status" value="1"/>
</dbReference>
<evidence type="ECO:0000313" key="10">
    <source>
        <dbReference type="EMBL" id="SMO47657.1"/>
    </source>
</evidence>
<dbReference type="GO" id="GO:0006207">
    <property type="term" value="P:'de novo' pyrimidine nucleobase biosynthetic process"/>
    <property type="evidence" value="ECO:0007669"/>
    <property type="project" value="InterPro"/>
</dbReference>
<feature type="binding site" evidence="7">
    <location>
        <position position="86"/>
    </location>
    <ligand>
        <name>L-aspartate</name>
        <dbReference type="ChEBI" id="CHEBI:29991"/>
    </ligand>
</feature>
<dbReference type="InterPro" id="IPR002082">
    <property type="entry name" value="Asp_carbamoyltransf"/>
</dbReference>
<dbReference type="EC" id="2.1.3.2" evidence="7"/>
<keyword evidence="3 7" id="KW-0808">Transferase</keyword>
<protein>
    <recommendedName>
        <fullName evidence="7">Aspartate carbamoyltransferase</fullName>
        <ecNumber evidence="7">2.1.3.2</ecNumber>
    </recommendedName>
    <alternativeName>
        <fullName evidence="7">Aspartate transcarbamylase</fullName>
        <shortName evidence="7">ATCase</shortName>
    </alternativeName>
</protein>
<evidence type="ECO:0000313" key="11">
    <source>
        <dbReference type="Proteomes" id="UP000315636"/>
    </source>
</evidence>
<gene>
    <name evidence="7" type="primary">pyrB</name>
    <name evidence="10" type="ORF">SAMN06264849_102165</name>
</gene>
<dbReference type="Pfam" id="PF02729">
    <property type="entry name" value="OTCace_N"/>
    <property type="match status" value="1"/>
</dbReference>
<dbReference type="GO" id="GO:0005829">
    <property type="term" value="C:cytosol"/>
    <property type="evidence" value="ECO:0007669"/>
    <property type="project" value="TreeGrafter"/>
</dbReference>
<organism evidence="10 11">
    <name type="scientific">Melghirimyces algeriensis</name>
    <dbReference type="NCBI Taxonomy" id="910412"/>
    <lineage>
        <taxon>Bacteria</taxon>
        <taxon>Bacillati</taxon>
        <taxon>Bacillota</taxon>
        <taxon>Bacilli</taxon>
        <taxon>Bacillales</taxon>
        <taxon>Thermoactinomycetaceae</taxon>
        <taxon>Melghirimyces</taxon>
    </lineage>
</organism>
<dbReference type="NCBIfam" id="NF002032">
    <property type="entry name" value="PRK00856.1"/>
    <property type="match status" value="1"/>
</dbReference>
<dbReference type="Pfam" id="PF00185">
    <property type="entry name" value="OTCace"/>
    <property type="match status" value="1"/>
</dbReference>
<dbReference type="UniPathway" id="UPA00070">
    <property type="reaction ID" value="UER00116"/>
</dbReference>
<evidence type="ECO:0000256" key="5">
    <source>
        <dbReference type="ARBA" id="ARBA00043884"/>
    </source>
</evidence>
<evidence type="ECO:0000256" key="4">
    <source>
        <dbReference type="ARBA" id="ARBA00022975"/>
    </source>
</evidence>
<comment type="catalytic activity">
    <reaction evidence="6 7">
        <text>carbamoyl phosphate + L-aspartate = N-carbamoyl-L-aspartate + phosphate + H(+)</text>
        <dbReference type="Rhea" id="RHEA:20013"/>
        <dbReference type="ChEBI" id="CHEBI:15378"/>
        <dbReference type="ChEBI" id="CHEBI:29991"/>
        <dbReference type="ChEBI" id="CHEBI:32814"/>
        <dbReference type="ChEBI" id="CHEBI:43474"/>
        <dbReference type="ChEBI" id="CHEBI:58228"/>
        <dbReference type="EC" id="2.1.3.2"/>
    </reaction>
</comment>
<comment type="function">
    <text evidence="5 7">Catalyzes the condensation of carbamoyl phosphate and aspartate to form carbamoyl aspartate and inorganic phosphate, the committed step in the de novo pyrimidine nucleotide biosynthesis pathway.</text>
</comment>
<feature type="binding site" evidence="7">
    <location>
        <position position="170"/>
    </location>
    <ligand>
        <name>L-aspartate</name>
        <dbReference type="ChEBI" id="CHEBI:29991"/>
    </ligand>
</feature>
<feature type="binding site" evidence="7">
    <location>
        <position position="137"/>
    </location>
    <ligand>
        <name>carbamoyl phosphate</name>
        <dbReference type="ChEBI" id="CHEBI:58228"/>
    </ligand>
</feature>
<feature type="binding site" evidence="7">
    <location>
        <position position="263"/>
    </location>
    <ligand>
        <name>carbamoyl phosphate</name>
        <dbReference type="ChEBI" id="CHEBI:58228"/>
    </ligand>
</feature>
<dbReference type="InterPro" id="IPR006130">
    <property type="entry name" value="Asp/Orn_carbamoylTrfase"/>
</dbReference>
<feature type="binding site" evidence="7">
    <location>
        <position position="108"/>
    </location>
    <ligand>
        <name>carbamoyl phosphate</name>
        <dbReference type="ChEBI" id="CHEBI:58228"/>
    </ligand>
</feature>
<feature type="domain" description="Aspartate/ornithine carbamoyltransferase carbamoyl-P binding" evidence="9">
    <location>
        <begin position="10"/>
        <end position="149"/>
    </location>
</feature>
<dbReference type="Gene3D" id="3.40.50.1370">
    <property type="entry name" value="Aspartate/ornithine carbamoyltransferase"/>
    <property type="match status" value="2"/>
</dbReference>
<dbReference type="InterPro" id="IPR036901">
    <property type="entry name" value="Asp/Orn_carbamoylTrfase_sf"/>
</dbReference>
<feature type="binding site" evidence="7">
    <location>
        <position position="58"/>
    </location>
    <ligand>
        <name>carbamoyl phosphate</name>
        <dbReference type="ChEBI" id="CHEBI:58228"/>
    </ligand>
</feature>
<dbReference type="RefSeq" id="WP_142504476.1">
    <property type="nucleotide sequence ID" value="NZ_FXTI01000002.1"/>
</dbReference>
<evidence type="ECO:0000256" key="3">
    <source>
        <dbReference type="ARBA" id="ARBA00022679"/>
    </source>
</evidence>
<dbReference type="OrthoDB" id="9774690at2"/>
<dbReference type="PANTHER" id="PTHR45753">
    <property type="entry name" value="ORNITHINE CARBAMOYLTRANSFERASE, MITOCHONDRIAL"/>
    <property type="match status" value="1"/>
</dbReference>
<dbReference type="InterPro" id="IPR006131">
    <property type="entry name" value="Asp_carbamoyltransf_Asp/Orn-bd"/>
</dbReference>
<comment type="pathway">
    <text evidence="1 7">Pyrimidine metabolism; UMP biosynthesis via de novo pathway; (S)-dihydroorotate from bicarbonate: step 2/3.</text>
</comment>
<evidence type="ECO:0000256" key="2">
    <source>
        <dbReference type="ARBA" id="ARBA00008896"/>
    </source>
</evidence>
<feature type="binding site" evidence="7">
    <location>
        <position position="59"/>
    </location>
    <ligand>
        <name>carbamoyl phosphate</name>
        <dbReference type="ChEBI" id="CHEBI:58228"/>
    </ligand>
</feature>
<evidence type="ECO:0000256" key="1">
    <source>
        <dbReference type="ARBA" id="ARBA00004852"/>
    </source>
</evidence>
<dbReference type="PRINTS" id="PR00100">
    <property type="entry name" value="AOTCASE"/>
</dbReference>
<comment type="similarity">
    <text evidence="2 7">Belongs to the aspartate/ornithine carbamoyltransferase superfamily. ATCase family.</text>
</comment>
<dbReference type="PANTHER" id="PTHR45753:SF6">
    <property type="entry name" value="ASPARTATE CARBAMOYLTRANSFERASE"/>
    <property type="match status" value="1"/>
</dbReference>
<evidence type="ECO:0000256" key="7">
    <source>
        <dbReference type="HAMAP-Rule" id="MF_00001"/>
    </source>
</evidence>
<dbReference type="GO" id="GO:0016597">
    <property type="term" value="F:amino acid binding"/>
    <property type="evidence" value="ECO:0007669"/>
    <property type="project" value="InterPro"/>
</dbReference>
<feature type="binding site" evidence="7">
    <location>
        <position position="222"/>
    </location>
    <ligand>
        <name>L-aspartate</name>
        <dbReference type="ChEBI" id="CHEBI:29991"/>
    </ligand>
</feature>
<dbReference type="GO" id="GO:0004070">
    <property type="term" value="F:aspartate carbamoyltransferase activity"/>
    <property type="evidence" value="ECO:0007669"/>
    <property type="project" value="UniProtKB-UniRule"/>
</dbReference>
<dbReference type="InterPro" id="IPR006132">
    <property type="entry name" value="Asp/Orn_carbamoyltranf_P-bd"/>
</dbReference>
<dbReference type="NCBIfam" id="TIGR00670">
    <property type="entry name" value="asp_carb_tr"/>
    <property type="match status" value="1"/>
</dbReference>
<keyword evidence="4 7" id="KW-0665">Pyrimidine biosynthesis</keyword>
<dbReference type="GO" id="GO:0006520">
    <property type="term" value="P:amino acid metabolic process"/>
    <property type="evidence" value="ECO:0007669"/>
    <property type="project" value="InterPro"/>
</dbReference>
<name>A0A521BKI2_9BACL</name>
<dbReference type="HAMAP" id="MF_00001">
    <property type="entry name" value="Asp_carb_tr"/>
    <property type="match status" value="1"/>
</dbReference>
<evidence type="ECO:0000259" key="8">
    <source>
        <dbReference type="Pfam" id="PF00185"/>
    </source>
</evidence>
<keyword evidence="11" id="KW-1185">Reference proteome</keyword>
<dbReference type="PRINTS" id="PR00101">
    <property type="entry name" value="ATCASE"/>
</dbReference>